<evidence type="ECO:0008006" key="3">
    <source>
        <dbReference type="Google" id="ProtNLM"/>
    </source>
</evidence>
<dbReference type="EMBL" id="QJRN01000012">
    <property type="protein sequence ID" value="PYC33880.1"/>
    <property type="molecule type" value="Genomic_DNA"/>
</dbReference>
<evidence type="ECO:0000313" key="2">
    <source>
        <dbReference type="Proteomes" id="UP000248188"/>
    </source>
</evidence>
<proteinExistence type="predicted"/>
<dbReference type="RefSeq" id="WP_110652697.1">
    <property type="nucleotide sequence ID" value="NZ_QJRN01000012.1"/>
</dbReference>
<organism evidence="1 2">
    <name type="scientific">Pseudomonas protegens</name>
    <dbReference type="NCBI Taxonomy" id="380021"/>
    <lineage>
        <taxon>Bacteria</taxon>
        <taxon>Pseudomonadati</taxon>
        <taxon>Pseudomonadota</taxon>
        <taxon>Gammaproteobacteria</taxon>
        <taxon>Pseudomonadales</taxon>
        <taxon>Pseudomonadaceae</taxon>
        <taxon>Pseudomonas</taxon>
    </lineage>
</organism>
<reference evidence="1 2" key="1">
    <citation type="submission" date="2018-06" db="EMBL/GenBank/DDBJ databases">
        <title>Pseudomonas diversity within urban Lake Michigan freshwaters.</title>
        <authorList>
            <person name="Batrich M."/>
            <person name="Hatzopoulos T."/>
            <person name="Putonti C."/>
        </authorList>
    </citation>
    <scope>NUCLEOTIDE SEQUENCE [LARGE SCALE GENOMIC DNA]</scope>
    <source>
        <strain evidence="1 2">MB-090624</strain>
    </source>
</reference>
<dbReference type="InterPro" id="IPR021739">
    <property type="entry name" value="SaV-like"/>
</dbReference>
<gene>
    <name evidence="1" type="ORF">DMX08_19465</name>
</gene>
<accession>A0A9Q6IEC5</accession>
<name>A0A9Q6IEC5_9PSED</name>
<sequence length="77" mass="8775">MSALEKQVSGNHYKALKIQPVEYIHANGIPFAEGNVIKYVTRWRGKGGIADLEKAKHFLELLIELEQRAVRSEQERA</sequence>
<dbReference type="Pfam" id="PF11753">
    <property type="entry name" value="DUF3310"/>
    <property type="match status" value="1"/>
</dbReference>
<protein>
    <recommendedName>
        <fullName evidence="3">DUF3310 domain-containing protein</fullName>
    </recommendedName>
</protein>
<dbReference type="AlphaFoldDB" id="A0A9Q6IEC5"/>
<evidence type="ECO:0000313" key="1">
    <source>
        <dbReference type="EMBL" id="PYC33880.1"/>
    </source>
</evidence>
<comment type="caution">
    <text evidence="1">The sequence shown here is derived from an EMBL/GenBank/DDBJ whole genome shotgun (WGS) entry which is preliminary data.</text>
</comment>
<dbReference type="Proteomes" id="UP000248188">
    <property type="component" value="Unassembled WGS sequence"/>
</dbReference>